<gene>
    <name evidence="3" type="ORF">F5Z01DRAFT_630309</name>
</gene>
<accession>A0A9P7ZDK9</accession>
<feature type="compositionally biased region" description="Polar residues" evidence="2">
    <location>
        <begin position="35"/>
        <end position="50"/>
    </location>
</feature>
<proteinExistence type="predicted"/>
<evidence type="ECO:0000256" key="1">
    <source>
        <dbReference type="SAM" id="Coils"/>
    </source>
</evidence>
<evidence type="ECO:0000313" key="4">
    <source>
        <dbReference type="Proteomes" id="UP000887229"/>
    </source>
</evidence>
<protein>
    <submittedName>
        <fullName evidence="3">Uncharacterized protein</fullName>
    </submittedName>
</protein>
<keyword evidence="1" id="KW-0175">Coiled coil</keyword>
<feature type="compositionally biased region" description="Acidic residues" evidence="2">
    <location>
        <begin position="53"/>
        <end position="69"/>
    </location>
</feature>
<dbReference type="OrthoDB" id="5350396at2759"/>
<evidence type="ECO:0000256" key="2">
    <source>
        <dbReference type="SAM" id="MobiDB-lite"/>
    </source>
</evidence>
<dbReference type="Proteomes" id="UP000887229">
    <property type="component" value="Unassembled WGS sequence"/>
</dbReference>
<dbReference type="AlphaFoldDB" id="A0A9P7ZDK9"/>
<feature type="compositionally biased region" description="Basic and acidic residues" evidence="2">
    <location>
        <begin position="70"/>
        <end position="80"/>
    </location>
</feature>
<dbReference type="EMBL" id="MU251283">
    <property type="protein sequence ID" value="KAG9250119.1"/>
    <property type="molecule type" value="Genomic_DNA"/>
</dbReference>
<name>A0A9P7ZDK9_9HYPO</name>
<sequence>MSPANQLPKLRQTPTKAQTSPRSSPRPDYVDLPRLTSSPSPQKKFTQQVIPASDEEDLDAGDSDSDMEDLLARFDPRKTAPMETSSAAPRRIFETPKAKRHMTDQFYSSPLTIQSKHAFDMKALAEDAESDKRVEESSRRHEEELAEAAEIARELAAAKRVDGNDQAFLSVVHDRGGSNAHKVLRAVQRAESGHGDARFCFFKDPYSPPAPDPVPKKMCTGPWRGFAGSASAREQYLVSGIPYTVLQKCGGLADELFDWMLSQICGSRSRLMQIEYLNLVTMCSDQIETRITPDRLRDLFNLIGSREDITSSTQDELQTNAADEETYREKDWGSVRMFLQLLAVLAPHMAVESVKYALSMLLTMAADDVILRNVEILVEHEDAVIALLAALPLPSWDGFCLDTTKRLYHNFKSQHVRIKVLMCLPISDARSHELRRRLATAFLFDDPSLGGENPEVTVTLRKMIARLDGPDFVINALTKTDWDELRANVLLLDMAIDDGSRSWAAAGLVDEKQFNAEVDQLADKLRETWRRINDSGMKIARTDAKSVLDWVGQRIQHQVRTKAKPKKNMFDEFLKEPKPDPDLPKQQDYMKHFLGKPIG</sequence>
<evidence type="ECO:0000313" key="3">
    <source>
        <dbReference type="EMBL" id="KAG9250119.1"/>
    </source>
</evidence>
<keyword evidence="4" id="KW-1185">Reference proteome</keyword>
<organism evidence="3 4">
    <name type="scientific">Emericellopsis atlantica</name>
    <dbReference type="NCBI Taxonomy" id="2614577"/>
    <lineage>
        <taxon>Eukaryota</taxon>
        <taxon>Fungi</taxon>
        <taxon>Dikarya</taxon>
        <taxon>Ascomycota</taxon>
        <taxon>Pezizomycotina</taxon>
        <taxon>Sordariomycetes</taxon>
        <taxon>Hypocreomycetidae</taxon>
        <taxon>Hypocreales</taxon>
        <taxon>Bionectriaceae</taxon>
        <taxon>Emericellopsis</taxon>
    </lineage>
</organism>
<dbReference type="GeneID" id="70292622"/>
<dbReference type="RefSeq" id="XP_046114043.1">
    <property type="nucleotide sequence ID" value="XM_046261719.1"/>
</dbReference>
<feature type="region of interest" description="Disordered" evidence="2">
    <location>
        <begin position="1"/>
        <end position="87"/>
    </location>
</feature>
<comment type="caution">
    <text evidence="3">The sequence shown here is derived from an EMBL/GenBank/DDBJ whole genome shotgun (WGS) entry which is preliminary data.</text>
</comment>
<reference evidence="3" key="1">
    <citation type="journal article" date="2021" name="IMA Fungus">
        <title>Genomic characterization of three marine fungi, including Emericellopsis atlantica sp. nov. with signatures of a generalist lifestyle and marine biomass degradation.</title>
        <authorList>
            <person name="Hagestad O.C."/>
            <person name="Hou L."/>
            <person name="Andersen J.H."/>
            <person name="Hansen E.H."/>
            <person name="Altermark B."/>
            <person name="Li C."/>
            <person name="Kuhnert E."/>
            <person name="Cox R.J."/>
            <person name="Crous P.W."/>
            <person name="Spatafora J.W."/>
            <person name="Lail K."/>
            <person name="Amirebrahimi M."/>
            <person name="Lipzen A."/>
            <person name="Pangilinan J."/>
            <person name="Andreopoulos W."/>
            <person name="Hayes R.D."/>
            <person name="Ng V."/>
            <person name="Grigoriev I.V."/>
            <person name="Jackson S.A."/>
            <person name="Sutton T.D.S."/>
            <person name="Dobson A.D.W."/>
            <person name="Rama T."/>
        </authorList>
    </citation>
    <scope>NUCLEOTIDE SEQUENCE</scope>
    <source>
        <strain evidence="3">TS7</strain>
    </source>
</reference>
<feature type="compositionally biased region" description="Polar residues" evidence="2">
    <location>
        <begin position="12"/>
        <end position="23"/>
    </location>
</feature>
<feature type="coiled-coil region" evidence="1">
    <location>
        <begin position="134"/>
        <end position="161"/>
    </location>
</feature>